<dbReference type="Proteomes" id="UP000747542">
    <property type="component" value="Unassembled WGS sequence"/>
</dbReference>
<sequence length="601" mass="68532">MEHTELLLEMQQLDKIPLTERVKLAQKRRKQQLANYAKWTKTDTNSNKSKPKNRIHVKFTPDIQIMDIAARGSFEELRTFLKTGADPNMMNHDGLTALHQCCIDGSLDMVSLLLKHGADVNITDRDLWTPLHAAATCGHFKIVTTLIKAGANITAINGDGDMPHEITEEEVTLQYLENEMLKRGMSQNTIEEIHLGPHKAMLRDINSLLKTGGDLDQPQDQGSTFLHVAIANGYNDIVQLLQDNGASLTARDEDGWEPIHAAAYWNNEEAMDILLSDMRVNLRTCTSNRETPYELCDEPELKLKILHKLSETPDVYEVPDNFDPESLSQIYEEINLEECNEKQIIDSSEHSIADNKSFTLQDEQNFAEVESEEEFQDSRHSSIDDTPATPLMNIQTIEHPSDRRNSIKEAKNKALLKRISSERLNSMEKHNIVSNINKRLTDCSNGIKETVPPPDLPQFTHNNNVEDENHNYNSLFTNNVEPLDIHPPSSPSPAAQATNKTEEDSRLQEFFYRPRKKTAAPPPPKGSLLDLKRQRQENRQLQNQYLEEKHRSTEPTSTFYEPATLYNPPPSPTLYHYQYKMVLIDDDAGNKFIKEKKCTIM</sequence>
<dbReference type="EMBL" id="JAHLQT010037514">
    <property type="protein sequence ID" value="KAG7157419.1"/>
    <property type="molecule type" value="Genomic_DNA"/>
</dbReference>
<keyword evidence="5" id="KW-1185">Reference proteome</keyword>
<name>A0A8J5JQM4_HOMAM</name>
<dbReference type="GO" id="GO:0005737">
    <property type="term" value="C:cytoplasm"/>
    <property type="evidence" value="ECO:0007669"/>
    <property type="project" value="TreeGrafter"/>
</dbReference>
<dbReference type="PROSITE" id="PS50088">
    <property type="entry name" value="ANK_REPEAT"/>
    <property type="match status" value="3"/>
</dbReference>
<feature type="repeat" description="ANK" evidence="2">
    <location>
        <begin position="93"/>
        <end position="125"/>
    </location>
</feature>
<protein>
    <submittedName>
        <fullName evidence="4">Phosphatase 1 regulatory subunit 16A-like 1</fullName>
    </submittedName>
</protein>
<organism evidence="4 5">
    <name type="scientific">Homarus americanus</name>
    <name type="common">American lobster</name>
    <dbReference type="NCBI Taxonomy" id="6706"/>
    <lineage>
        <taxon>Eukaryota</taxon>
        <taxon>Metazoa</taxon>
        <taxon>Ecdysozoa</taxon>
        <taxon>Arthropoda</taxon>
        <taxon>Crustacea</taxon>
        <taxon>Multicrustacea</taxon>
        <taxon>Malacostraca</taxon>
        <taxon>Eumalacostraca</taxon>
        <taxon>Eucarida</taxon>
        <taxon>Decapoda</taxon>
        <taxon>Pleocyemata</taxon>
        <taxon>Astacidea</taxon>
        <taxon>Nephropoidea</taxon>
        <taxon>Nephropidae</taxon>
        <taxon>Homarus</taxon>
    </lineage>
</organism>
<evidence type="ECO:0000256" key="2">
    <source>
        <dbReference type="PROSITE-ProRule" id="PRU00023"/>
    </source>
</evidence>
<evidence type="ECO:0000313" key="4">
    <source>
        <dbReference type="EMBL" id="KAG7157419.1"/>
    </source>
</evidence>
<dbReference type="GO" id="GO:0019208">
    <property type="term" value="F:phosphatase regulator activity"/>
    <property type="evidence" value="ECO:0007669"/>
    <property type="project" value="TreeGrafter"/>
</dbReference>
<feature type="repeat" description="ANK" evidence="2">
    <location>
        <begin position="126"/>
        <end position="158"/>
    </location>
</feature>
<dbReference type="Pfam" id="PF12796">
    <property type="entry name" value="Ank_2"/>
    <property type="match status" value="2"/>
</dbReference>
<dbReference type="PROSITE" id="PS50297">
    <property type="entry name" value="ANK_REP_REGION"/>
    <property type="match status" value="3"/>
</dbReference>
<feature type="region of interest" description="Disordered" evidence="3">
    <location>
        <begin position="478"/>
        <end position="565"/>
    </location>
</feature>
<evidence type="ECO:0000256" key="3">
    <source>
        <dbReference type="SAM" id="MobiDB-lite"/>
    </source>
</evidence>
<dbReference type="PANTHER" id="PTHR24179">
    <property type="entry name" value="PROTEIN PHOSPHATASE 1 REGULATORY SUBUNIT 12"/>
    <property type="match status" value="1"/>
</dbReference>
<dbReference type="AlphaFoldDB" id="A0A8J5JQM4"/>
<dbReference type="PANTHER" id="PTHR24179:SF29">
    <property type="entry name" value="LD46604P"/>
    <property type="match status" value="1"/>
</dbReference>
<accession>A0A8J5JQM4</accession>
<comment type="caution">
    <text evidence="4">The sequence shown here is derived from an EMBL/GenBank/DDBJ whole genome shotgun (WGS) entry which is preliminary data.</text>
</comment>
<dbReference type="OrthoDB" id="19014at2759"/>
<gene>
    <name evidence="4" type="ORF">Hamer_G005843</name>
</gene>
<proteinExistence type="predicted"/>
<feature type="repeat" description="ANK" evidence="2">
    <location>
        <begin position="221"/>
        <end position="253"/>
    </location>
</feature>
<evidence type="ECO:0000313" key="5">
    <source>
        <dbReference type="Proteomes" id="UP000747542"/>
    </source>
</evidence>
<reference evidence="4" key="1">
    <citation type="journal article" date="2021" name="Sci. Adv.">
        <title>The American lobster genome reveals insights on longevity, neural, and immune adaptations.</title>
        <authorList>
            <person name="Polinski J.M."/>
            <person name="Zimin A.V."/>
            <person name="Clark K.F."/>
            <person name="Kohn A.B."/>
            <person name="Sadowski N."/>
            <person name="Timp W."/>
            <person name="Ptitsyn A."/>
            <person name="Khanna P."/>
            <person name="Romanova D.Y."/>
            <person name="Williams P."/>
            <person name="Greenwood S.J."/>
            <person name="Moroz L.L."/>
            <person name="Walt D.R."/>
            <person name="Bodnar A.G."/>
        </authorList>
    </citation>
    <scope>NUCLEOTIDE SEQUENCE</scope>
    <source>
        <strain evidence="4">GMGI-L3</strain>
    </source>
</reference>
<dbReference type="InterPro" id="IPR002110">
    <property type="entry name" value="Ankyrin_rpt"/>
</dbReference>
<dbReference type="SMART" id="SM00248">
    <property type="entry name" value="ANK"/>
    <property type="match status" value="4"/>
</dbReference>
<keyword evidence="2" id="KW-0040">ANK repeat</keyword>
<keyword evidence="1" id="KW-0677">Repeat</keyword>
<dbReference type="GO" id="GO:0004857">
    <property type="term" value="F:enzyme inhibitor activity"/>
    <property type="evidence" value="ECO:0007669"/>
    <property type="project" value="TreeGrafter"/>
</dbReference>
<evidence type="ECO:0000256" key="1">
    <source>
        <dbReference type="ARBA" id="ARBA00022737"/>
    </source>
</evidence>
<dbReference type="InterPro" id="IPR051226">
    <property type="entry name" value="PP1_Regulatory_Subunit"/>
</dbReference>